<accession>A0A6C0GLE5</accession>
<protein>
    <submittedName>
        <fullName evidence="2">Ester cyclase</fullName>
    </submittedName>
</protein>
<proteinExistence type="predicted"/>
<dbReference type="PANTHER" id="PTHR34003:SF2">
    <property type="entry name" value="SNOAL-LIKE DOMAIN-CONTAINING PROTEIN"/>
    <property type="match status" value="1"/>
</dbReference>
<dbReference type="KEGG" id="rhoz:GXP67_20000"/>
<dbReference type="Pfam" id="PF20409">
    <property type="entry name" value="SnoaL_5"/>
    <property type="match status" value="1"/>
</dbReference>
<keyword evidence="3" id="KW-1185">Reference proteome</keyword>
<dbReference type="InterPro" id="IPR046860">
    <property type="entry name" value="SnoaL_5"/>
</dbReference>
<feature type="domain" description="SnoaL-like" evidence="1">
    <location>
        <begin position="12"/>
        <end position="115"/>
    </location>
</feature>
<dbReference type="EMBL" id="CP048222">
    <property type="protein sequence ID" value="QHT68767.1"/>
    <property type="molecule type" value="Genomic_DNA"/>
</dbReference>
<reference evidence="2 3" key="1">
    <citation type="submission" date="2020-01" db="EMBL/GenBank/DDBJ databases">
        <authorList>
            <person name="Kim M.K."/>
        </authorList>
    </citation>
    <scope>NUCLEOTIDE SEQUENCE [LARGE SCALE GENOMIC DNA]</scope>
    <source>
        <strain evidence="2 3">172606-1</strain>
    </source>
</reference>
<gene>
    <name evidence="2" type="ORF">GXP67_20000</name>
</gene>
<sequence>MENLLEKISDLNTMIVQGKILEAFEKYYHEEVIMQENETEPRVGKAANRAAELDFLSKVTQLRHAHPLKVTAGQNTTMVEWHFDYTHADWGIRNYTQVSVQEWKEGQIITEKFYYPNA</sequence>
<evidence type="ECO:0000313" key="2">
    <source>
        <dbReference type="EMBL" id="QHT68767.1"/>
    </source>
</evidence>
<evidence type="ECO:0000313" key="3">
    <source>
        <dbReference type="Proteomes" id="UP000480178"/>
    </source>
</evidence>
<dbReference type="RefSeq" id="WP_162444772.1">
    <property type="nucleotide sequence ID" value="NZ_CP048222.1"/>
</dbReference>
<dbReference type="InterPro" id="IPR032710">
    <property type="entry name" value="NTF2-like_dom_sf"/>
</dbReference>
<organism evidence="2 3">
    <name type="scientific">Rhodocytophaga rosea</name>
    <dbReference type="NCBI Taxonomy" id="2704465"/>
    <lineage>
        <taxon>Bacteria</taxon>
        <taxon>Pseudomonadati</taxon>
        <taxon>Bacteroidota</taxon>
        <taxon>Cytophagia</taxon>
        <taxon>Cytophagales</taxon>
        <taxon>Rhodocytophagaceae</taxon>
        <taxon>Rhodocytophaga</taxon>
    </lineage>
</organism>
<dbReference type="SUPFAM" id="SSF54427">
    <property type="entry name" value="NTF2-like"/>
    <property type="match status" value="1"/>
</dbReference>
<name>A0A6C0GLE5_9BACT</name>
<evidence type="ECO:0000259" key="1">
    <source>
        <dbReference type="Pfam" id="PF20409"/>
    </source>
</evidence>
<dbReference type="Gene3D" id="3.10.450.50">
    <property type="match status" value="1"/>
</dbReference>
<dbReference type="Proteomes" id="UP000480178">
    <property type="component" value="Chromosome"/>
</dbReference>
<dbReference type="AlphaFoldDB" id="A0A6C0GLE5"/>
<dbReference type="PANTHER" id="PTHR34003">
    <property type="entry name" value="BLL2395 PROTEIN"/>
    <property type="match status" value="1"/>
</dbReference>